<dbReference type="InterPro" id="IPR019225">
    <property type="entry name" value="DUF2155"/>
</dbReference>
<dbReference type="KEGG" id="ebla:JGUZn3_06900"/>
<dbReference type="PROSITE" id="PS51257">
    <property type="entry name" value="PROKAR_LIPOPROTEIN"/>
    <property type="match status" value="1"/>
</dbReference>
<name>A0A7H1NQ72_9PROT</name>
<dbReference type="EMBL" id="CP060244">
    <property type="protein sequence ID" value="QNT77932.1"/>
    <property type="molecule type" value="Genomic_DNA"/>
</dbReference>
<evidence type="ECO:0000256" key="2">
    <source>
        <dbReference type="SAM" id="SignalP"/>
    </source>
</evidence>
<reference evidence="3 4" key="1">
    <citation type="submission" date="2020-08" db="EMBL/GenBank/DDBJ databases">
        <title>Complete genome sequence of Entomobacter blattae G55GP.</title>
        <authorList>
            <person name="Poehlein A."/>
            <person name="Guzman J."/>
            <person name="Daniel R."/>
            <person name="Vilcinskas A."/>
        </authorList>
    </citation>
    <scope>NUCLEOTIDE SEQUENCE [LARGE SCALE GENOMIC DNA]</scope>
    <source>
        <strain evidence="3 4">G55GP</strain>
    </source>
</reference>
<accession>A0A7H1NQ72</accession>
<organism evidence="3 4">
    <name type="scientific">Entomobacter blattae</name>
    <dbReference type="NCBI Taxonomy" id="2762277"/>
    <lineage>
        <taxon>Bacteria</taxon>
        <taxon>Pseudomonadati</taxon>
        <taxon>Pseudomonadota</taxon>
        <taxon>Alphaproteobacteria</taxon>
        <taxon>Acetobacterales</taxon>
        <taxon>Acetobacteraceae</taxon>
        <taxon>Entomobacter</taxon>
    </lineage>
</organism>
<feature type="signal peptide" evidence="2">
    <location>
        <begin position="1"/>
        <end position="30"/>
    </location>
</feature>
<evidence type="ECO:0000256" key="1">
    <source>
        <dbReference type="SAM" id="MobiDB-lite"/>
    </source>
</evidence>
<dbReference type="Proteomes" id="UP000516349">
    <property type="component" value="Chromosome"/>
</dbReference>
<gene>
    <name evidence="3" type="ORF">JGUZn3_06900</name>
</gene>
<feature type="region of interest" description="Disordered" evidence="1">
    <location>
        <begin position="185"/>
        <end position="232"/>
    </location>
</feature>
<keyword evidence="2" id="KW-0732">Signal</keyword>
<evidence type="ECO:0000313" key="3">
    <source>
        <dbReference type="EMBL" id="QNT77932.1"/>
    </source>
</evidence>
<dbReference type="Pfam" id="PF09923">
    <property type="entry name" value="DUF2155"/>
    <property type="match status" value="1"/>
</dbReference>
<feature type="chain" id="PRO_5028951004" description="DUF2155 domain-containing protein" evidence="2">
    <location>
        <begin position="31"/>
        <end position="232"/>
    </location>
</feature>
<proteinExistence type="predicted"/>
<feature type="compositionally biased region" description="Polar residues" evidence="1">
    <location>
        <begin position="185"/>
        <end position="194"/>
    </location>
</feature>
<evidence type="ECO:0000313" key="4">
    <source>
        <dbReference type="Proteomes" id="UP000516349"/>
    </source>
</evidence>
<dbReference type="RefSeq" id="WP_203414324.1">
    <property type="nucleotide sequence ID" value="NZ_CP060244.1"/>
</dbReference>
<sequence length="232" mass="24808">MKKSLSYLVWGGVLFAGLGCFFGSFSPVFAAEQPESAPPESSPSKPVGKKEIGSEKKGKKGNAVEAIKNYSPESWQGKTEANIRILDRIENSTKLMALPVGQSLTYKTLQIEAKSCIKRPEGLPPDAAVFLSIQDTQTKTSPFNAWMFQAEPALSVFQNAIYNVQLIGCSGQDVAPFPTLLAEQSSAEVSPQKTMSEEEPMEGVSKQTPATTAPAPSLSQEPSAENPDPAAP</sequence>
<evidence type="ECO:0008006" key="5">
    <source>
        <dbReference type="Google" id="ProtNLM"/>
    </source>
</evidence>
<protein>
    <recommendedName>
        <fullName evidence="5">DUF2155 domain-containing protein</fullName>
    </recommendedName>
</protein>
<dbReference type="AlphaFoldDB" id="A0A7H1NQ72"/>
<feature type="region of interest" description="Disordered" evidence="1">
    <location>
        <begin position="32"/>
        <end position="60"/>
    </location>
</feature>
<keyword evidence="4" id="KW-1185">Reference proteome</keyword>